<dbReference type="Gene3D" id="2.40.30.170">
    <property type="match status" value="1"/>
</dbReference>
<dbReference type="Gene3D" id="2.40.50.100">
    <property type="match status" value="1"/>
</dbReference>
<evidence type="ECO:0000256" key="2">
    <source>
        <dbReference type="ARBA" id="ARBA00009477"/>
    </source>
</evidence>
<keyword evidence="10" id="KW-1185">Reference proteome</keyword>
<dbReference type="PANTHER" id="PTHR30158:SF24">
    <property type="entry name" value="HLYD FAMILY SECRETION PROTEIN"/>
    <property type="match status" value="1"/>
</dbReference>
<evidence type="ECO:0000313" key="10">
    <source>
        <dbReference type="Proteomes" id="UP000681075"/>
    </source>
</evidence>
<dbReference type="Gene3D" id="1.10.287.470">
    <property type="entry name" value="Helix hairpin bin"/>
    <property type="match status" value="1"/>
</dbReference>
<dbReference type="SUPFAM" id="SSF111369">
    <property type="entry name" value="HlyD-like secretion proteins"/>
    <property type="match status" value="1"/>
</dbReference>
<proteinExistence type="inferred from homology"/>
<evidence type="ECO:0000256" key="4">
    <source>
        <dbReference type="SAM" id="SignalP"/>
    </source>
</evidence>
<evidence type="ECO:0000259" key="7">
    <source>
        <dbReference type="Pfam" id="PF25944"/>
    </source>
</evidence>
<comment type="similarity">
    <text evidence="2">Belongs to the membrane fusion protein (MFP) (TC 8.A.1) family.</text>
</comment>
<keyword evidence="3" id="KW-0175">Coiled coil</keyword>
<gene>
    <name evidence="9" type="primary">mdtA</name>
    <name evidence="9" type="ORF">TMPK1_33950</name>
</gene>
<dbReference type="GO" id="GO:0022857">
    <property type="term" value="F:transmembrane transporter activity"/>
    <property type="evidence" value="ECO:0007669"/>
    <property type="project" value="InterPro"/>
</dbReference>
<dbReference type="InterPro" id="IPR058626">
    <property type="entry name" value="MdtA-like_b-barrel"/>
</dbReference>
<comment type="caution">
    <text evidence="9">The sequence shown here is derived from an EMBL/GenBank/DDBJ whole genome shotgun (WGS) entry which is preliminary data.</text>
</comment>
<evidence type="ECO:0000259" key="5">
    <source>
        <dbReference type="Pfam" id="PF25876"/>
    </source>
</evidence>
<name>A0A8S8XB05_9PROT</name>
<dbReference type="InterPro" id="IPR058627">
    <property type="entry name" value="MdtA-like_C"/>
</dbReference>
<dbReference type="Gene3D" id="2.40.420.20">
    <property type="match status" value="1"/>
</dbReference>
<dbReference type="Pfam" id="PF25917">
    <property type="entry name" value="BSH_RND"/>
    <property type="match status" value="1"/>
</dbReference>
<sequence>MKNRNLILGSVAALLLVVVVYAVAAPPRETNAARGATGNANAPEVAVAIARVEAASIYIRSVGTVRPIKSVQILPLVDGPIMRVAFTDGQMLNAGDVLFEIDARPYQAALAQAEGQLARDQADLESASRDLARTEQLNKNGYATGQALDQQKSRVGQLNAALKTDQGKIAQTKIDLDRTTIRAPIAGRVSLAAVTEGNVVRASQTVALTSINLLAPIEVQFTVPQERLPDVQARMQQQKPLLVHTSNSENTLRLADGTLTFMDNRVDPTTGTVQMKARFDNVDGKLWPGQFVNVELELDRNPQAIVVDSRAIQTGPDGRYVFIVNADDTVEARKVKLAVLEDKTAIVSEGLVGGERLVIDGQLKIQPKGKVRVRGASGAMQVNETTPGNAAATVR</sequence>
<organism evidence="9 10">
    <name type="scientific">Roseiterribacter gracilis</name>
    <dbReference type="NCBI Taxonomy" id="2812848"/>
    <lineage>
        <taxon>Bacteria</taxon>
        <taxon>Pseudomonadati</taxon>
        <taxon>Pseudomonadota</taxon>
        <taxon>Alphaproteobacteria</taxon>
        <taxon>Rhodospirillales</taxon>
        <taxon>Roseiterribacteraceae</taxon>
        <taxon>Roseiterribacter</taxon>
    </lineage>
</organism>
<dbReference type="Proteomes" id="UP000681075">
    <property type="component" value="Unassembled WGS sequence"/>
</dbReference>
<feature type="domain" description="Multidrug resistance protein MdtA-like alpha-helical hairpin" evidence="5">
    <location>
        <begin position="110"/>
        <end position="179"/>
    </location>
</feature>
<reference evidence="9" key="1">
    <citation type="submission" date="2021-02" db="EMBL/GenBank/DDBJ databases">
        <title>Genome sequence of Rhodospirillales sp. strain TMPK1 isolated from soil.</title>
        <authorList>
            <person name="Nakai R."/>
            <person name="Kusada H."/>
            <person name="Tamaki H."/>
        </authorList>
    </citation>
    <scope>NUCLEOTIDE SEQUENCE</scope>
    <source>
        <strain evidence="9">TMPK1</strain>
    </source>
</reference>
<dbReference type="PANTHER" id="PTHR30158">
    <property type="entry name" value="ACRA/E-RELATED COMPONENT OF DRUG EFFLUX TRANSPORTER"/>
    <property type="match status" value="1"/>
</dbReference>
<dbReference type="NCBIfam" id="TIGR01730">
    <property type="entry name" value="RND_mfp"/>
    <property type="match status" value="1"/>
</dbReference>
<keyword evidence="4" id="KW-0732">Signal</keyword>
<dbReference type="Pfam" id="PF25876">
    <property type="entry name" value="HH_MFP_RND"/>
    <property type="match status" value="1"/>
</dbReference>
<feature type="chain" id="PRO_5035885425" evidence="4">
    <location>
        <begin position="25"/>
        <end position="395"/>
    </location>
</feature>
<comment type="subcellular location">
    <subcellularLocation>
        <location evidence="1">Cell envelope</location>
    </subcellularLocation>
</comment>
<evidence type="ECO:0000259" key="8">
    <source>
        <dbReference type="Pfam" id="PF25967"/>
    </source>
</evidence>
<evidence type="ECO:0000256" key="3">
    <source>
        <dbReference type="SAM" id="Coils"/>
    </source>
</evidence>
<dbReference type="GO" id="GO:0030313">
    <property type="term" value="C:cell envelope"/>
    <property type="evidence" value="ECO:0007669"/>
    <property type="project" value="UniProtKB-SubCell"/>
</dbReference>
<dbReference type="InterPro" id="IPR006143">
    <property type="entry name" value="RND_pump_MFP"/>
</dbReference>
<accession>A0A8S8XB05</accession>
<dbReference type="GO" id="GO:0046677">
    <property type="term" value="P:response to antibiotic"/>
    <property type="evidence" value="ECO:0007669"/>
    <property type="project" value="TreeGrafter"/>
</dbReference>
<dbReference type="Pfam" id="PF25967">
    <property type="entry name" value="RND-MFP_C"/>
    <property type="match status" value="1"/>
</dbReference>
<feature type="domain" description="Multidrug resistance protein MdtA-like beta-barrel" evidence="7">
    <location>
        <begin position="216"/>
        <end position="299"/>
    </location>
</feature>
<dbReference type="FunFam" id="2.40.420.20:FF:000001">
    <property type="entry name" value="Efflux RND transporter periplasmic adaptor subunit"/>
    <property type="match status" value="1"/>
</dbReference>
<evidence type="ECO:0000256" key="1">
    <source>
        <dbReference type="ARBA" id="ARBA00004196"/>
    </source>
</evidence>
<dbReference type="GO" id="GO:0005886">
    <property type="term" value="C:plasma membrane"/>
    <property type="evidence" value="ECO:0007669"/>
    <property type="project" value="TreeGrafter"/>
</dbReference>
<feature type="signal peptide" evidence="4">
    <location>
        <begin position="1"/>
        <end position="24"/>
    </location>
</feature>
<feature type="domain" description="Multidrug resistance protein MdtA-like C-terminal permuted SH3" evidence="8">
    <location>
        <begin position="303"/>
        <end position="361"/>
    </location>
</feature>
<dbReference type="AlphaFoldDB" id="A0A8S8XB05"/>
<protein>
    <submittedName>
        <fullName evidence="9">Multidrug resistance protein MdtA</fullName>
    </submittedName>
</protein>
<feature type="coiled-coil region" evidence="3">
    <location>
        <begin position="110"/>
        <end position="137"/>
    </location>
</feature>
<evidence type="ECO:0000313" key="9">
    <source>
        <dbReference type="EMBL" id="GIL41158.1"/>
    </source>
</evidence>
<dbReference type="EMBL" id="BOPV01000001">
    <property type="protein sequence ID" value="GIL41158.1"/>
    <property type="molecule type" value="Genomic_DNA"/>
</dbReference>
<dbReference type="InterPro" id="IPR058624">
    <property type="entry name" value="MdtA-like_HH"/>
</dbReference>
<evidence type="ECO:0000259" key="6">
    <source>
        <dbReference type="Pfam" id="PF25917"/>
    </source>
</evidence>
<dbReference type="InterPro" id="IPR058625">
    <property type="entry name" value="MdtA-like_BSH"/>
</dbReference>
<dbReference type="RefSeq" id="WP_420244529.1">
    <property type="nucleotide sequence ID" value="NZ_BOPV01000001.1"/>
</dbReference>
<dbReference type="Pfam" id="PF25944">
    <property type="entry name" value="Beta-barrel_RND"/>
    <property type="match status" value="1"/>
</dbReference>
<feature type="domain" description="Multidrug resistance protein MdtA-like barrel-sandwich hybrid" evidence="6">
    <location>
        <begin position="70"/>
        <end position="208"/>
    </location>
</feature>